<dbReference type="EC" id="1.20.4.1" evidence="4"/>
<accession>A0A0K1XCT9</accession>
<keyword evidence="6" id="KW-1185">Reference proteome</keyword>
<evidence type="ECO:0000256" key="2">
    <source>
        <dbReference type="ARBA" id="ARBA00023002"/>
    </source>
</evidence>
<proteinExistence type="inferred from homology"/>
<evidence type="ECO:0000313" key="6">
    <source>
        <dbReference type="Proteomes" id="UP000063953"/>
    </source>
</evidence>
<dbReference type="RefSeq" id="WP_053099952.1">
    <property type="nucleotide sequence ID" value="NZ_CP012365.1"/>
</dbReference>
<reference evidence="5 6" key="1">
    <citation type="journal article" date="2015" name="Genome Announc.">
        <title>Genome Sequences of Oblitimonas alkaliphila gen. nov. sp. nov. (Proposed), a Novel Bacterium of the Pseudomonadaceae Family.</title>
        <authorList>
            <person name="Lauer A.C."/>
            <person name="Nicholson A.C."/>
            <person name="Humrighouse B.W."/>
            <person name="Emery B."/>
            <person name="Drobish A."/>
            <person name="Juieng P."/>
            <person name="Loparev V."/>
            <person name="McQuiston J.R."/>
        </authorList>
    </citation>
    <scope>NUCLEOTIDE SEQUENCE [LARGE SCALE GENOMIC DNA]</scope>
    <source>
        <strain evidence="5 6">E5571</strain>
    </source>
</reference>
<dbReference type="PANTHER" id="PTHR30041:SF4">
    <property type="entry name" value="ARSENATE REDUCTASE"/>
    <property type="match status" value="1"/>
</dbReference>
<dbReference type="Gene3D" id="3.40.30.10">
    <property type="entry name" value="Glutaredoxin"/>
    <property type="match status" value="1"/>
</dbReference>
<dbReference type="EMBL" id="CP012365">
    <property type="protein sequence ID" value="AKX58997.1"/>
    <property type="molecule type" value="Genomic_DNA"/>
</dbReference>
<dbReference type="NCBIfam" id="TIGR00014">
    <property type="entry name" value="arsC"/>
    <property type="match status" value="1"/>
</dbReference>
<dbReference type="AlphaFoldDB" id="A0A0K1XCT9"/>
<comment type="similarity">
    <text evidence="1 3 4">Belongs to the ArsC family.</text>
</comment>
<comment type="catalytic activity">
    <reaction evidence="4">
        <text>[glutaredoxin]-dithiol + arsenate + glutathione + H(+) = glutathionyl-S-S-[glutaredoxin] + arsenite + H2O</text>
        <dbReference type="Rhea" id="RHEA:22016"/>
        <dbReference type="Rhea" id="RHEA-COMP:10729"/>
        <dbReference type="Rhea" id="RHEA-COMP:17668"/>
        <dbReference type="ChEBI" id="CHEBI:15377"/>
        <dbReference type="ChEBI" id="CHEBI:15378"/>
        <dbReference type="ChEBI" id="CHEBI:29242"/>
        <dbReference type="ChEBI" id="CHEBI:29950"/>
        <dbReference type="ChEBI" id="CHEBI:48597"/>
        <dbReference type="ChEBI" id="CHEBI:57925"/>
        <dbReference type="ChEBI" id="CHEBI:146199"/>
        <dbReference type="EC" id="1.20.4.1"/>
    </reaction>
</comment>
<dbReference type="SUPFAM" id="SSF52833">
    <property type="entry name" value="Thioredoxin-like"/>
    <property type="match status" value="1"/>
</dbReference>
<dbReference type="GO" id="GO:0008794">
    <property type="term" value="F:arsenate reductase (glutaredoxin) activity"/>
    <property type="evidence" value="ECO:0007669"/>
    <property type="project" value="UniProtKB-UniRule"/>
</dbReference>
<evidence type="ECO:0000256" key="3">
    <source>
        <dbReference type="PROSITE-ProRule" id="PRU01282"/>
    </source>
</evidence>
<protein>
    <recommendedName>
        <fullName evidence="4">Arsenate reductase</fullName>
        <ecNumber evidence="4">1.20.4.1</ecNumber>
    </recommendedName>
</protein>
<gene>
    <name evidence="5" type="ORF">AKN88_02870</name>
</gene>
<evidence type="ECO:0000256" key="1">
    <source>
        <dbReference type="ARBA" id="ARBA00007198"/>
    </source>
</evidence>
<organism evidence="5 6">
    <name type="scientific">Thiopseudomonas alkaliphila</name>
    <dbReference type="NCBI Taxonomy" id="1697053"/>
    <lineage>
        <taxon>Bacteria</taxon>
        <taxon>Pseudomonadati</taxon>
        <taxon>Pseudomonadota</taxon>
        <taxon>Gammaproteobacteria</taxon>
        <taxon>Pseudomonadales</taxon>
        <taxon>Pseudomonadaceae</taxon>
        <taxon>Thiopseudomonas</taxon>
    </lineage>
</organism>
<dbReference type="PROSITE" id="PS51353">
    <property type="entry name" value="ARSC"/>
    <property type="match status" value="1"/>
</dbReference>
<dbReference type="InterPro" id="IPR036249">
    <property type="entry name" value="Thioredoxin-like_sf"/>
</dbReference>
<evidence type="ECO:0000256" key="4">
    <source>
        <dbReference type="RuleBase" id="RU362029"/>
    </source>
</evidence>
<dbReference type="InterPro" id="IPR006660">
    <property type="entry name" value="Arsenate_reductase-like"/>
</dbReference>
<dbReference type="PATRIC" id="fig|1698449.3.peg.576"/>
<name>A0A0K1XCT9_9GAMM</name>
<dbReference type="Proteomes" id="UP000063953">
    <property type="component" value="Chromosome"/>
</dbReference>
<dbReference type="STRING" id="1697053.AKN87_04875"/>
<dbReference type="CDD" id="cd03034">
    <property type="entry name" value="ArsC_ArsC"/>
    <property type="match status" value="1"/>
</dbReference>
<dbReference type="InterPro" id="IPR006659">
    <property type="entry name" value="Arsenate_reductase"/>
</dbReference>
<dbReference type="PANTHER" id="PTHR30041">
    <property type="entry name" value="ARSENATE REDUCTASE"/>
    <property type="match status" value="1"/>
</dbReference>
<dbReference type="Pfam" id="PF03960">
    <property type="entry name" value="ArsC"/>
    <property type="match status" value="1"/>
</dbReference>
<keyword evidence="2 4" id="KW-0560">Oxidoreductase</keyword>
<sequence>MSDIILYHNPRCSKSRAAVEFLAERQITPEVVLYLEQPLSESQLTELLSKLGMSARELMRKGEAIYQELNLANLELSDQQLIQAMAKHPKLIERPILVVGERAAIGRPTENFLEILP</sequence>
<evidence type="ECO:0000313" key="5">
    <source>
        <dbReference type="EMBL" id="AKX58997.1"/>
    </source>
</evidence>